<keyword evidence="2" id="KW-1185">Reference proteome</keyword>
<evidence type="ECO:0000313" key="2">
    <source>
        <dbReference type="Proteomes" id="UP001054837"/>
    </source>
</evidence>
<gene>
    <name evidence="1" type="ORF">CDAR_51381</name>
</gene>
<comment type="caution">
    <text evidence="1">The sequence shown here is derived from an EMBL/GenBank/DDBJ whole genome shotgun (WGS) entry which is preliminary data.</text>
</comment>
<proteinExistence type="predicted"/>
<protein>
    <submittedName>
        <fullName evidence="1">Uncharacterized protein</fullName>
    </submittedName>
</protein>
<organism evidence="1 2">
    <name type="scientific">Caerostris darwini</name>
    <dbReference type="NCBI Taxonomy" id="1538125"/>
    <lineage>
        <taxon>Eukaryota</taxon>
        <taxon>Metazoa</taxon>
        <taxon>Ecdysozoa</taxon>
        <taxon>Arthropoda</taxon>
        <taxon>Chelicerata</taxon>
        <taxon>Arachnida</taxon>
        <taxon>Araneae</taxon>
        <taxon>Araneomorphae</taxon>
        <taxon>Entelegynae</taxon>
        <taxon>Araneoidea</taxon>
        <taxon>Araneidae</taxon>
        <taxon>Caerostris</taxon>
    </lineage>
</organism>
<reference evidence="1 2" key="1">
    <citation type="submission" date="2021-06" db="EMBL/GenBank/DDBJ databases">
        <title>Caerostris darwini draft genome.</title>
        <authorList>
            <person name="Kono N."/>
            <person name="Arakawa K."/>
        </authorList>
    </citation>
    <scope>NUCLEOTIDE SEQUENCE [LARGE SCALE GENOMIC DNA]</scope>
</reference>
<name>A0AAV4U5Z0_9ARAC</name>
<dbReference type="EMBL" id="BPLQ01010742">
    <property type="protein sequence ID" value="GIY53208.1"/>
    <property type="molecule type" value="Genomic_DNA"/>
</dbReference>
<accession>A0AAV4U5Z0</accession>
<dbReference type="AlphaFoldDB" id="A0AAV4U5Z0"/>
<dbReference type="Proteomes" id="UP001054837">
    <property type="component" value="Unassembled WGS sequence"/>
</dbReference>
<evidence type="ECO:0000313" key="1">
    <source>
        <dbReference type="EMBL" id="GIY53208.1"/>
    </source>
</evidence>
<sequence length="142" mass="15945">MSFSPRARMPGHYAGHCWPVRGTANGMAESEMSQGGVDRVEKKDENKLESVRGIMNTTFIKDCTPETFGDKGAVLYDTVGRSAVTRGKFNFYWELHSFARTRRIRVAMSFSLGHYAGHCWSVRWTANGMAESEMSQGGFDYV</sequence>